<dbReference type="InterPro" id="IPR036291">
    <property type="entry name" value="NAD(P)-bd_dom_sf"/>
</dbReference>
<reference evidence="4" key="1">
    <citation type="submission" date="2016-11" db="EMBL/GenBank/DDBJ databases">
        <authorList>
            <person name="Varghese N."/>
            <person name="Submissions S."/>
        </authorList>
    </citation>
    <scope>NUCLEOTIDE SEQUENCE [LARGE SCALE GENOMIC DNA]</scope>
    <source>
        <strain evidence="4">DSM 18829</strain>
    </source>
</reference>
<dbReference type="RefSeq" id="WP_073310909.1">
    <property type="nucleotide sequence ID" value="NZ_FQZI01000003.1"/>
</dbReference>
<evidence type="ECO:0000256" key="1">
    <source>
        <dbReference type="ARBA" id="ARBA00006484"/>
    </source>
</evidence>
<dbReference type="EMBL" id="FQZI01000003">
    <property type="protein sequence ID" value="SHI89468.1"/>
    <property type="molecule type" value="Genomic_DNA"/>
</dbReference>
<dbReference type="AlphaFoldDB" id="A0A1M6EVM7"/>
<accession>A0A1M6EVM7</accession>
<protein>
    <submittedName>
        <fullName evidence="3">NAD(P)-dependent dehydrogenase, short-chain alcohol dehydrogenase family</fullName>
    </submittedName>
</protein>
<dbReference type="PANTHER" id="PTHR43477">
    <property type="entry name" value="DIHYDROANTICAPSIN 7-DEHYDROGENASE"/>
    <property type="match status" value="1"/>
</dbReference>
<name>A0A1M6EVM7_9FLAO</name>
<dbReference type="Proteomes" id="UP000184488">
    <property type="component" value="Unassembled WGS sequence"/>
</dbReference>
<dbReference type="InterPro" id="IPR051122">
    <property type="entry name" value="SDR_DHRS6-like"/>
</dbReference>
<dbReference type="Gene3D" id="3.40.50.720">
    <property type="entry name" value="NAD(P)-binding Rossmann-like Domain"/>
    <property type="match status" value="1"/>
</dbReference>
<dbReference type="Pfam" id="PF13561">
    <property type="entry name" value="adh_short_C2"/>
    <property type="match status" value="1"/>
</dbReference>
<proteinExistence type="inferred from homology"/>
<evidence type="ECO:0000256" key="2">
    <source>
        <dbReference type="ARBA" id="ARBA00023002"/>
    </source>
</evidence>
<dbReference type="SUPFAM" id="SSF51735">
    <property type="entry name" value="NAD(P)-binding Rossmann-fold domains"/>
    <property type="match status" value="1"/>
</dbReference>
<evidence type="ECO:0000313" key="4">
    <source>
        <dbReference type="Proteomes" id="UP000184488"/>
    </source>
</evidence>
<gene>
    <name evidence="3" type="ORF">SAMN05444363_1982</name>
</gene>
<evidence type="ECO:0000313" key="3">
    <source>
        <dbReference type="EMBL" id="SHI89468.1"/>
    </source>
</evidence>
<dbReference type="OrthoDB" id="9803333at2"/>
<comment type="similarity">
    <text evidence="1">Belongs to the short-chain dehydrogenases/reductases (SDR) family.</text>
</comment>
<dbReference type="CDD" id="cd05233">
    <property type="entry name" value="SDR_c"/>
    <property type="match status" value="1"/>
</dbReference>
<dbReference type="STRING" id="415425.SAMN05444363_1982"/>
<dbReference type="PANTHER" id="PTHR43477:SF1">
    <property type="entry name" value="DIHYDROANTICAPSIN 7-DEHYDROGENASE"/>
    <property type="match status" value="1"/>
</dbReference>
<dbReference type="GO" id="GO:0016491">
    <property type="term" value="F:oxidoreductase activity"/>
    <property type="evidence" value="ECO:0007669"/>
    <property type="project" value="UniProtKB-KW"/>
</dbReference>
<dbReference type="PRINTS" id="PR00081">
    <property type="entry name" value="GDHRDH"/>
</dbReference>
<dbReference type="InterPro" id="IPR002347">
    <property type="entry name" value="SDR_fam"/>
</dbReference>
<sequence>MRKTVLFAGASSAIAISAKTILQNEFYDVIGLSTKGEISDYDSSFSVIDYSVENLPQLEVSLDGIVYYPGTINLKPFHRYKDEEFINDFRINALGAVNVIQKYLPNLKQSSNASIVLISSVAVGIGMPFHSSIAMAKGAIEGLTRSLASEFAPTIRVNAIAPSLVDTPLSAKFLTNDEKIEAMQKRNPMQKIGQPEDIANMISFLLSEKSSWVTGQIFSVDGGMGNLKG</sequence>
<keyword evidence="4" id="KW-1185">Reference proteome</keyword>
<organism evidence="3 4">
    <name type="scientific">Flavobacterium terrae</name>
    <dbReference type="NCBI Taxonomy" id="415425"/>
    <lineage>
        <taxon>Bacteria</taxon>
        <taxon>Pseudomonadati</taxon>
        <taxon>Bacteroidota</taxon>
        <taxon>Flavobacteriia</taxon>
        <taxon>Flavobacteriales</taxon>
        <taxon>Flavobacteriaceae</taxon>
        <taxon>Flavobacterium</taxon>
    </lineage>
</organism>
<keyword evidence="2" id="KW-0560">Oxidoreductase</keyword>